<dbReference type="Proteomes" id="UP000015453">
    <property type="component" value="Unassembled WGS sequence"/>
</dbReference>
<organism evidence="1 2">
    <name type="scientific">Genlisea aurea</name>
    <dbReference type="NCBI Taxonomy" id="192259"/>
    <lineage>
        <taxon>Eukaryota</taxon>
        <taxon>Viridiplantae</taxon>
        <taxon>Streptophyta</taxon>
        <taxon>Embryophyta</taxon>
        <taxon>Tracheophyta</taxon>
        <taxon>Spermatophyta</taxon>
        <taxon>Magnoliopsida</taxon>
        <taxon>eudicotyledons</taxon>
        <taxon>Gunneridae</taxon>
        <taxon>Pentapetalae</taxon>
        <taxon>asterids</taxon>
        <taxon>lamiids</taxon>
        <taxon>Lamiales</taxon>
        <taxon>Lentibulariaceae</taxon>
        <taxon>Genlisea</taxon>
    </lineage>
</organism>
<gene>
    <name evidence="1" type="ORF">M569_13705</name>
</gene>
<keyword evidence="2" id="KW-1185">Reference proteome</keyword>
<protein>
    <submittedName>
        <fullName evidence="1">Uncharacterized protein</fullName>
    </submittedName>
</protein>
<accession>S8C2R4</accession>
<reference evidence="1 2" key="1">
    <citation type="journal article" date="2013" name="BMC Genomics">
        <title>The miniature genome of a carnivorous plant Genlisea aurea contains a low number of genes and short non-coding sequences.</title>
        <authorList>
            <person name="Leushkin E.V."/>
            <person name="Sutormin R.A."/>
            <person name="Nabieva E.R."/>
            <person name="Penin A.A."/>
            <person name="Kondrashov A.S."/>
            <person name="Logacheva M.D."/>
        </authorList>
    </citation>
    <scope>NUCLEOTIDE SEQUENCE [LARGE SCALE GENOMIC DNA]</scope>
</reference>
<evidence type="ECO:0000313" key="2">
    <source>
        <dbReference type="Proteomes" id="UP000015453"/>
    </source>
</evidence>
<evidence type="ECO:0000313" key="1">
    <source>
        <dbReference type="EMBL" id="EPS61095.1"/>
    </source>
</evidence>
<comment type="caution">
    <text evidence="1">The sequence shown here is derived from an EMBL/GenBank/DDBJ whole genome shotgun (WGS) entry which is preliminary data.</text>
</comment>
<proteinExistence type="predicted"/>
<dbReference type="EMBL" id="AUSU01007081">
    <property type="protein sequence ID" value="EPS61095.1"/>
    <property type="molecule type" value="Genomic_DNA"/>
</dbReference>
<dbReference type="AlphaFoldDB" id="S8C2R4"/>
<sequence>MAHEHLIMLDFESKQFHRLARRLRNTTLVLYGGRRSAVGVCLPQSSLLGPQPRCSLAAEIGFRSSAF</sequence>
<name>S8C2R4_9LAMI</name>
<feature type="non-terminal residue" evidence="1">
    <location>
        <position position="67"/>
    </location>
</feature>